<evidence type="ECO:0000313" key="2">
    <source>
        <dbReference type="Proteomes" id="UP000233551"/>
    </source>
</evidence>
<sequence length="98" mass="10625">MTGLLRESYKGAYRDGVGEGGEVWAGAKKLVANEFFGECCRLEDDVIAQNGPRALEYDLPLFCFGGEFEGVEVGAGVDLMESIFMGFSRRSMSATTLP</sequence>
<dbReference type="Proteomes" id="UP000233551">
    <property type="component" value="Unassembled WGS sequence"/>
</dbReference>
<protein>
    <submittedName>
        <fullName evidence="1">Uncharacterized protein</fullName>
    </submittedName>
</protein>
<proteinExistence type="predicted"/>
<accession>A0A2I0K2I5</accession>
<keyword evidence="2" id="KW-1185">Reference proteome</keyword>
<gene>
    <name evidence="1" type="ORF">CRG98_017632</name>
</gene>
<organism evidence="1 2">
    <name type="scientific">Punica granatum</name>
    <name type="common">Pomegranate</name>
    <dbReference type="NCBI Taxonomy" id="22663"/>
    <lineage>
        <taxon>Eukaryota</taxon>
        <taxon>Viridiplantae</taxon>
        <taxon>Streptophyta</taxon>
        <taxon>Embryophyta</taxon>
        <taxon>Tracheophyta</taxon>
        <taxon>Spermatophyta</taxon>
        <taxon>Magnoliopsida</taxon>
        <taxon>eudicotyledons</taxon>
        <taxon>Gunneridae</taxon>
        <taxon>Pentapetalae</taxon>
        <taxon>rosids</taxon>
        <taxon>malvids</taxon>
        <taxon>Myrtales</taxon>
        <taxon>Lythraceae</taxon>
        <taxon>Punica</taxon>
    </lineage>
</organism>
<dbReference type="EMBL" id="PGOL01000993">
    <property type="protein sequence ID" value="PKI61906.1"/>
    <property type="molecule type" value="Genomic_DNA"/>
</dbReference>
<dbReference type="AlphaFoldDB" id="A0A2I0K2I5"/>
<name>A0A2I0K2I5_PUNGR</name>
<evidence type="ECO:0000313" key="1">
    <source>
        <dbReference type="EMBL" id="PKI61906.1"/>
    </source>
</evidence>
<reference evidence="1 2" key="1">
    <citation type="submission" date="2017-11" db="EMBL/GenBank/DDBJ databases">
        <title>De-novo sequencing of pomegranate (Punica granatum L.) genome.</title>
        <authorList>
            <person name="Akparov Z."/>
            <person name="Amiraslanov A."/>
            <person name="Hajiyeva S."/>
            <person name="Abbasov M."/>
            <person name="Kaur K."/>
            <person name="Hamwieh A."/>
            <person name="Solovyev V."/>
            <person name="Salamov A."/>
            <person name="Braich B."/>
            <person name="Kosarev P."/>
            <person name="Mahmoud A."/>
            <person name="Hajiyev E."/>
            <person name="Babayeva S."/>
            <person name="Izzatullayeva V."/>
            <person name="Mammadov A."/>
            <person name="Mammadov A."/>
            <person name="Sharifova S."/>
            <person name="Ojaghi J."/>
            <person name="Eynullazada K."/>
            <person name="Bayramov B."/>
            <person name="Abdulazimova A."/>
            <person name="Shahmuradov I."/>
        </authorList>
    </citation>
    <scope>NUCLEOTIDE SEQUENCE [LARGE SCALE GENOMIC DNA]</scope>
    <source>
        <strain evidence="2">cv. AG2017</strain>
        <tissue evidence="1">Leaf</tissue>
    </source>
</reference>
<comment type="caution">
    <text evidence="1">The sequence shown here is derived from an EMBL/GenBank/DDBJ whole genome shotgun (WGS) entry which is preliminary data.</text>
</comment>